<name>A0A8H8YXN6_9PROT</name>
<proteinExistence type="predicted"/>
<sequence length="55" mass="6282">MASLKYDLIVYDVEKATVPQTQRIAPLEDGLFFLLKDLLSYADHHGNPINQQGFF</sequence>
<organism evidence="1 2">
    <name type="scientific">Nitrosomonas nitrosa</name>
    <dbReference type="NCBI Taxonomy" id="52442"/>
    <lineage>
        <taxon>Bacteria</taxon>
        <taxon>Pseudomonadati</taxon>
        <taxon>Pseudomonadota</taxon>
        <taxon>Betaproteobacteria</taxon>
        <taxon>Nitrosomonadales</taxon>
        <taxon>Nitrosomonadaceae</taxon>
        <taxon>Nitrosomonas</taxon>
    </lineage>
</organism>
<accession>A0A8H8YXN6</accession>
<evidence type="ECO:0000313" key="2">
    <source>
        <dbReference type="Proteomes" id="UP000601736"/>
    </source>
</evidence>
<comment type="caution">
    <text evidence="1">The sequence shown here is derived from an EMBL/GenBank/DDBJ whole genome shotgun (WGS) entry which is preliminary data.</text>
</comment>
<dbReference type="EMBL" id="CAJNAP010000005">
    <property type="protein sequence ID" value="CAE6494610.1"/>
    <property type="molecule type" value="Genomic_DNA"/>
</dbReference>
<reference evidence="1" key="1">
    <citation type="submission" date="2021-02" db="EMBL/GenBank/DDBJ databases">
        <authorList>
            <person name="Han P."/>
        </authorList>
    </citation>
    <scope>NUCLEOTIDE SEQUENCE</scope>
    <source>
        <strain evidence="1">Nitrosomonas nitrosa 18-3D</strain>
    </source>
</reference>
<dbReference type="RefSeq" id="WP_204799419.1">
    <property type="nucleotide sequence ID" value="NZ_CAJNAP010000005.1"/>
</dbReference>
<dbReference type="AlphaFoldDB" id="A0A8H8YXN6"/>
<evidence type="ECO:0000313" key="1">
    <source>
        <dbReference type="EMBL" id="CAE6494610.1"/>
    </source>
</evidence>
<dbReference type="Proteomes" id="UP000601736">
    <property type="component" value="Unassembled WGS sequence"/>
</dbReference>
<gene>
    <name evidence="1" type="ORF">NMYAN_130084</name>
</gene>
<protein>
    <submittedName>
        <fullName evidence="1">Uncharacterized protein</fullName>
    </submittedName>
</protein>